<dbReference type="PANTHER" id="PTHR13568">
    <property type="entry name" value="FAM11A, B PROTEIN"/>
    <property type="match status" value="1"/>
</dbReference>
<feature type="transmembrane region" description="Helical" evidence="2">
    <location>
        <begin position="456"/>
        <end position="479"/>
    </location>
</feature>
<feature type="coiled-coil region" evidence="1">
    <location>
        <begin position="125"/>
        <end position="153"/>
    </location>
</feature>
<proteinExistence type="predicted"/>
<evidence type="ECO:0000256" key="1">
    <source>
        <dbReference type="SAM" id="Coils"/>
    </source>
</evidence>
<gene>
    <name evidence="4" type="ORF">M0811_10845</name>
</gene>
<feature type="transmembrane region" description="Helical" evidence="2">
    <location>
        <begin position="212"/>
        <end position="238"/>
    </location>
</feature>
<feature type="transmembrane region" description="Helical" evidence="2">
    <location>
        <begin position="390"/>
        <end position="413"/>
    </location>
</feature>
<keyword evidence="5" id="KW-1185">Reference proteome</keyword>
<dbReference type="Proteomes" id="UP001149090">
    <property type="component" value="Unassembled WGS sequence"/>
</dbReference>
<evidence type="ECO:0000259" key="3">
    <source>
        <dbReference type="PROSITE" id="PS50181"/>
    </source>
</evidence>
<feature type="transmembrane region" description="Helical" evidence="2">
    <location>
        <begin position="346"/>
        <end position="370"/>
    </location>
</feature>
<evidence type="ECO:0000313" key="4">
    <source>
        <dbReference type="EMBL" id="KAJ5070576.1"/>
    </source>
</evidence>
<dbReference type="InterPro" id="IPR019396">
    <property type="entry name" value="TM_Fragile-X-F-assoc"/>
</dbReference>
<dbReference type="Gene3D" id="1.20.1280.50">
    <property type="match status" value="1"/>
</dbReference>
<reference evidence="4" key="1">
    <citation type="submission" date="2022-10" db="EMBL/GenBank/DDBJ databases">
        <title>Novel sulphate-reducing endosymbionts in the free-living metamonad Anaeramoeba.</title>
        <authorList>
            <person name="Jerlstrom-Hultqvist J."/>
            <person name="Cepicka I."/>
            <person name="Gallot-Lavallee L."/>
            <person name="Salas-Leiva D."/>
            <person name="Curtis B.A."/>
            <person name="Zahonova K."/>
            <person name="Pipaliya S."/>
            <person name="Dacks J."/>
            <person name="Roger A.J."/>
        </authorList>
    </citation>
    <scope>NUCLEOTIDE SEQUENCE</scope>
    <source>
        <strain evidence="4">BMAN</strain>
    </source>
</reference>
<dbReference type="InterPro" id="IPR001810">
    <property type="entry name" value="F-box_dom"/>
</dbReference>
<evidence type="ECO:0000256" key="2">
    <source>
        <dbReference type="SAM" id="Phobius"/>
    </source>
</evidence>
<dbReference type="InterPro" id="IPR036047">
    <property type="entry name" value="F-box-like_dom_sf"/>
</dbReference>
<feature type="transmembrane region" description="Helical" evidence="2">
    <location>
        <begin position="280"/>
        <end position="301"/>
    </location>
</feature>
<organism evidence="4 5">
    <name type="scientific">Anaeramoeba ignava</name>
    <name type="common">Anaerobic marine amoeba</name>
    <dbReference type="NCBI Taxonomy" id="1746090"/>
    <lineage>
        <taxon>Eukaryota</taxon>
        <taxon>Metamonada</taxon>
        <taxon>Anaeramoebidae</taxon>
        <taxon>Anaeramoeba</taxon>
    </lineage>
</organism>
<evidence type="ECO:0000313" key="5">
    <source>
        <dbReference type="Proteomes" id="UP001149090"/>
    </source>
</evidence>
<feature type="transmembrane region" description="Helical" evidence="2">
    <location>
        <begin position="425"/>
        <end position="444"/>
    </location>
</feature>
<dbReference type="PROSITE" id="PS50181">
    <property type="entry name" value="FBOX"/>
    <property type="match status" value="1"/>
</dbReference>
<protein>
    <submittedName>
        <fullName evidence="4">Fam11a b protein</fullName>
    </submittedName>
</protein>
<feature type="transmembrane region" description="Helical" evidence="2">
    <location>
        <begin position="244"/>
        <end position="268"/>
    </location>
</feature>
<feature type="transmembrane region" description="Helical" evidence="2">
    <location>
        <begin position="313"/>
        <end position="334"/>
    </location>
</feature>
<keyword evidence="1" id="KW-0175">Coiled coil</keyword>
<name>A0A9Q0LD92_ANAIG</name>
<keyword evidence="2" id="KW-0812">Transmembrane</keyword>
<keyword evidence="2" id="KW-0472">Membrane</keyword>
<accession>A0A9Q0LD92</accession>
<comment type="caution">
    <text evidence="4">The sequence shown here is derived from an EMBL/GenBank/DDBJ whole genome shotgun (WGS) entry which is preliminary data.</text>
</comment>
<feature type="domain" description="F-box" evidence="3">
    <location>
        <begin position="40"/>
        <end position="87"/>
    </location>
</feature>
<dbReference type="SUPFAM" id="SSF81383">
    <property type="entry name" value="F-box domain"/>
    <property type="match status" value="1"/>
</dbReference>
<dbReference type="EMBL" id="JAPDFW010000094">
    <property type="protein sequence ID" value="KAJ5070576.1"/>
    <property type="molecule type" value="Genomic_DNA"/>
</dbReference>
<dbReference type="PANTHER" id="PTHR13568:SF9">
    <property type="entry name" value="TRANSMEMBRANE PROTEIN 203"/>
    <property type="match status" value="1"/>
</dbReference>
<keyword evidence="2" id="KW-1133">Transmembrane helix</keyword>
<dbReference type="Pfam" id="PF12937">
    <property type="entry name" value="F-box-like"/>
    <property type="match status" value="1"/>
</dbReference>
<sequence length="500" mass="58987">MNPQTYLTLEFHLDWLKPETIKELKDLEENSNLNPNPNSENYFENFPDELMLLIFQYLDKPFQLGFCSCVNNQFNRISNDWSLWKPMLKKYRDKLDFLKLKLNYRDAKHFEMEGSNGICQYFLKNSNENENKNEIQNEKKSEYQNEYLDFEDQNIKIVDENQLKKITEEIEKDPRKVFQNQAMKINGLKKMYEKHKRKIDFENRVSNFKDKIVLNPFVMGLAFILGMTVPLILIILKLENKIDISWVVAFLPIFYTCIHLGMVGSVKILEGEGHGDRDIFLFWSLAAGSVIFMISLIFGGLKLDQKGIFKDTPIFVCAIPFFVLSILISTLVTLQILQQYRDKRYPFYFSFTTISLIIYFPIYTIFFSIFLILASLKVDYNFDLSWTKCFIPLFICDFLPVIGITMACLYRATTSHVYYSSIHQLNFIQLIVGTTFFAVEIMLLRKWDNKLSISYWLISLPILIPEVLGNLLIIGILIIEAYENYQRNKRTYDFDSNRYI</sequence>
<dbReference type="AlphaFoldDB" id="A0A9Q0LD92"/>